<dbReference type="RefSeq" id="WP_213556639.1">
    <property type="nucleotide sequence ID" value="NZ_JBFAJM010000002.1"/>
</dbReference>
<proteinExistence type="predicted"/>
<reference evidence="3 4" key="1">
    <citation type="submission" date="2021-04" db="EMBL/GenBank/DDBJ databases">
        <title>Nocardia tengchongensis.</title>
        <authorList>
            <person name="Zhuang k."/>
            <person name="Ran Y."/>
            <person name="Li W."/>
        </authorList>
    </citation>
    <scope>NUCLEOTIDE SEQUENCE [LARGE SCALE GENOMIC DNA]</scope>
    <source>
        <strain evidence="3 4">CFH S0057</strain>
    </source>
</reference>
<dbReference type="EMBL" id="CP074371">
    <property type="protein sequence ID" value="QVI20531.1"/>
    <property type="molecule type" value="Genomic_DNA"/>
</dbReference>
<keyword evidence="2" id="KW-0732">Signal</keyword>
<feature type="compositionally biased region" description="Gly residues" evidence="1">
    <location>
        <begin position="142"/>
        <end position="178"/>
    </location>
</feature>
<dbReference type="Proteomes" id="UP000683310">
    <property type="component" value="Chromosome"/>
</dbReference>
<evidence type="ECO:0000256" key="2">
    <source>
        <dbReference type="SAM" id="SignalP"/>
    </source>
</evidence>
<dbReference type="InterPro" id="IPR006311">
    <property type="entry name" value="TAT_signal"/>
</dbReference>
<gene>
    <name evidence="3" type="ORF">KHQ06_30965</name>
</gene>
<evidence type="ECO:0000256" key="1">
    <source>
        <dbReference type="SAM" id="MobiDB-lite"/>
    </source>
</evidence>
<keyword evidence="4" id="KW-1185">Reference proteome</keyword>
<feature type="region of interest" description="Disordered" evidence="1">
    <location>
        <begin position="136"/>
        <end position="189"/>
    </location>
</feature>
<accession>A0ABX8CKQ4</accession>
<name>A0ABX8CKQ4_9NOCA</name>
<organism evidence="3 4">
    <name type="scientific">Nocardia tengchongensis</name>
    <dbReference type="NCBI Taxonomy" id="2055889"/>
    <lineage>
        <taxon>Bacteria</taxon>
        <taxon>Bacillati</taxon>
        <taxon>Actinomycetota</taxon>
        <taxon>Actinomycetes</taxon>
        <taxon>Mycobacteriales</taxon>
        <taxon>Nocardiaceae</taxon>
        <taxon>Nocardia</taxon>
    </lineage>
</organism>
<evidence type="ECO:0000313" key="4">
    <source>
        <dbReference type="Proteomes" id="UP000683310"/>
    </source>
</evidence>
<protein>
    <submittedName>
        <fullName evidence="3">Uncharacterized protein</fullName>
    </submittedName>
</protein>
<dbReference type="PROSITE" id="PS51318">
    <property type="entry name" value="TAT"/>
    <property type="match status" value="1"/>
</dbReference>
<evidence type="ECO:0000313" key="3">
    <source>
        <dbReference type="EMBL" id="QVI20531.1"/>
    </source>
</evidence>
<dbReference type="GeneID" id="300988872"/>
<sequence length="189" mass="17477">MRNQLSPDLRRSAVGAGAAAALALVAGSILAAPAGASIEGIQVAGLTSDKPCSVADGCVIQASLGGSDQLSPVDFLVNGAVVGTLTPTSYGAGAAANLPWHPGNDGTYTIGVRQGVSTVQTVYIVGKGGTCPPISSLLPGSASGGSSGAGSASGSGDSGSGTGSGGSGSAGSGSGNGSSSGSNTPLPAC</sequence>
<feature type="chain" id="PRO_5047034822" evidence="2">
    <location>
        <begin position="32"/>
        <end position="189"/>
    </location>
</feature>
<feature type="signal peptide" evidence="2">
    <location>
        <begin position="1"/>
        <end position="31"/>
    </location>
</feature>